<evidence type="ECO:0000256" key="1">
    <source>
        <dbReference type="SAM" id="Phobius"/>
    </source>
</evidence>
<dbReference type="Pfam" id="PF03140">
    <property type="entry name" value="DUF247"/>
    <property type="match status" value="1"/>
</dbReference>
<accession>A0A059CY48</accession>
<dbReference type="PANTHER" id="PTHR31170:SF25">
    <property type="entry name" value="BNAA09G04570D PROTEIN"/>
    <property type="match status" value="1"/>
</dbReference>
<dbReference type="Gramene" id="KCW83149">
    <property type="protein sequence ID" value="KCW83149"/>
    <property type="gene ID" value="EUGRSUZ_B00104"/>
</dbReference>
<reference evidence="2" key="1">
    <citation type="submission" date="2013-07" db="EMBL/GenBank/DDBJ databases">
        <title>The genome of Eucalyptus grandis.</title>
        <authorList>
            <person name="Schmutz J."/>
            <person name="Hayes R."/>
            <person name="Myburg A."/>
            <person name="Tuskan G."/>
            <person name="Grattapaglia D."/>
            <person name="Rokhsar D.S."/>
        </authorList>
    </citation>
    <scope>NUCLEOTIDE SEQUENCE</scope>
    <source>
        <tissue evidence="2">Leaf extractions</tissue>
    </source>
</reference>
<keyword evidence="1" id="KW-0812">Transmembrane</keyword>
<dbReference type="InParanoid" id="A0A059CY48"/>
<dbReference type="EMBL" id="KK198754">
    <property type="protein sequence ID" value="KCW83149.1"/>
    <property type="molecule type" value="Genomic_DNA"/>
</dbReference>
<feature type="transmembrane region" description="Helical" evidence="1">
    <location>
        <begin position="274"/>
        <end position="300"/>
    </location>
</feature>
<dbReference type="STRING" id="71139.A0A059CY48"/>
<evidence type="ECO:0000313" key="2">
    <source>
        <dbReference type="EMBL" id="KCW83149.1"/>
    </source>
</evidence>
<dbReference type="InterPro" id="IPR004158">
    <property type="entry name" value="DUF247_pln"/>
</dbReference>
<keyword evidence="1" id="KW-1133">Transmembrane helix</keyword>
<dbReference type="OMA" id="HINDYIV"/>
<protein>
    <submittedName>
        <fullName evidence="2">Uncharacterized protein</fullName>
    </submittedName>
</protein>
<dbReference type="PANTHER" id="PTHR31170">
    <property type="entry name" value="BNAC04G53230D PROTEIN"/>
    <property type="match status" value="1"/>
</dbReference>
<organism evidence="2">
    <name type="scientific">Eucalyptus grandis</name>
    <name type="common">Flooded gum</name>
    <dbReference type="NCBI Taxonomy" id="71139"/>
    <lineage>
        <taxon>Eukaryota</taxon>
        <taxon>Viridiplantae</taxon>
        <taxon>Streptophyta</taxon>
        <taxon>Embryophyta</taxon>
        <taxon>Tracheophyta</taxon>
        <taxon>Spermatophyta</taxon>
        <taxon>Magnoliopsida</taxon>
        <taxon>eudicotyledons</taxon>
        <taxon>Gunneridae</taxon>
        <taxon>Pentapetalae</taxon>
        <taxon>rosids</taxon>
        <taxon>malvids</taxon>
        <taxon>Myrtales</taxon>
        <taxon>Myrtaceae</taxon>
        <taxon>Myrtoideae</taxon>
        <taxon>Eucalypteae</taxon>
        <taxon>Eucalyptus</taxon>
    </lineage>
</organism>
<name>A0A059CY48_EUCGR</name>
<sequence length="301" mass="35136">MILLDGIFVIQLLLIYGKQRKTLPNDQIFGKPLIVDDVRRDMTLLENQIPFFVVQRLFKMAFEKHWRGMPKLLELVCQFFKTVMRMEKLPESKESEVKHFVHAISLSFLRSVRKGQDRCYRKIKFTPSATELVAAGVELRRRENNRLFDIQFENGVLEIPYLVLEDSTEFYFRNIMAFEQCYCENTYLTDYMVFMHHLVDTPGDAELLIDKEIIENCLSNKEAAARVINNFGKENPVTPKFYFNSLSHELTKHCQRPCNKWKATFKRDYCSSPWAIISVIAAVVLLLLTVAQTVCSVLSLK</sequence>
<dbReference type="AlphaFoldDB" id="A0A059CY48"/>
<keyword evidence="1" id="KW-0472">Membrane</keyword>
<dbReference type="eggNOG" id="ENOG502RY48">
    <property type="taxonomic scope" value="Eukaryota"/>
</dbReference>
<gene>
    <name evidence="2" type="ORF">EUGRSUZ_B00104</name>
</gene>
<proteinExistence type="predicted"/>